<dbReference type="PANTHER" id="PTHR42834">
    <property type="entry name" value="ENDONUCLEASE/EXONUCLEASE/PHOSPHATASE FAMILY PROTEIN (AFU_ORTHOLOGUE AFUA_3G09210)"/>
    <property type="match status" value="1"/>
</dbReference>
<reference evidence="2 3" key="1">
    <citation type="submission" date="2024-02" db="EMBL/GenBank/DDBJ databases">
        <title>New especies of Spiribacter isolated from saline water.</title>
        <authorList>
            <person name="Leon M.J."/>
            <person name="De La Haba R."/>
            <person name="Sanchez-Porro C."/>
            <person name="Ventosa A."/>
        </authorList>
    </citation>
    <scope>NUCLEOTIDE SEQUENCE [LARGE SCALE GENOMIC DNA]</scope>
    <source>
        <strain evidence="3">ag22IC6-390</strain>
    </source>
</reference>
<dbReference type="CDD" id="cd04486">
    <property type="entry name" value="YhcR_OBF_like"/>
    <property type="match status" value="1"/>
</dbReference>
<feature type="domain" description="Endonuclease/exonuclease/phosphatase" evidence="1">
    <location>
        <begin position="254"/>
        <end position="521"/>
    </location>
</feature>
<dbReference type="PANTHER" id="PTHR42834:SF1">
    <property type="entry name" value="ENDONUCLEASE_EXONUCLEASE_PHOSPHATASE FAMILY PROTEIN (AFU_ORTHOLOGUE AFUA_3G09210)"/>
    <property type="match status" value="1"/>
</dbReference>
<dbReference type="RefSeq" id="WP_367958145.1">
    <property type="nucleotide sequence ID" value="NZ_JBAKFK010000001.1"/>
</dbReference>
<evidence type="ECO:0000313" key="2">
    <source>
        <dbReference type="EMBL" id="MEX0468352.1"/>
    </source>
</evidence>
<dbReference type="Proteomes" id="UP001556709">
    <property type="component" value="Unassembled WGS sequence"/>
</dbReference>
<accession>A0ABV3T9Q1</accession>
<name>A0ABV3T9Q1_9GAMM</name>
<dbReference type="NCBIfam" id="NF033681">
    <property type="entry name" value="ExeM_NucH_DNase"/>
    <property type="match status" value="1"/>
</dbReference>
<dbReference type="Pfam" id="PF03372">
    <property type="entry name" value="Exo_endo_phos"/>
    <property type="match status" value="1"/>
</dbReference>
<keyword evidence="2" id="KW-0540">Nuclease</keyword>
<dbReference type="SUPFAM" id="SSF56219">
    <property type="entry name" value="DNase I-like"/>
    <property type="match status" value="1"/>
</dbReference>
<evidence type="ECO:0000259" key="1">
    <source>
        <dbReference type="Pfam" id="PF03372"/>
    </source>
</evidence>
<keyword evidence="2" id="KW-0255">Endonuclease</keyword>
<evidence type="ECO:0000313" key="3">
    <source>
        <dbReference type="Proteomes" id="UP001556709"/>
    </source>
</evidence>
<dbReference type="CDD" id="cd10283">
    <property type="entry name" value="MnuA_DNase1-like"/>
    <property type="match status" value="1"/>
</dbReference>
<dbReference type="InterPro" id="IPR036691">
    <property type="entry name" value="Endo/exonu/phosph_ase_sf"/>
</dbReference>
<gene>
    <name evidence="2" type="ORF">V6X73_01200</name>
</gene>
<dbReference type="InterPro" id="IPR047971">
    <property type="entry name" value="ExeM-like"/>
</dbReference>
<sequence>MALAAGPVQGAVGACGASGTTSIAAVTGLTGEAIAEGEPVVVEATVTASFLGEDALDGFYLQGGTPPAGVFVYAPGFKPPAPPRHGERWRLRARTGRYRGRVQLEAVEGTRFCGKAPVAPVALDATRRHRLSALADRLVRLKGPLTVADVYNLGRYGSLGLAVGGRPFHPANGVDGGARLGVLLDDGSYRRQPRPLPFVDENGVRRAGDRVGDITGILTRAFGHWRIHPLDPPRFEPRNPRPEPPGPGDGLRVAQWNLRNYFVDLGGRGARTPGDLARQRQRVRSVVRHINADALILHEVQNDAAAVEDLLATINRGLEGRDRYRAAFRGGGESVIRTVILYRPDRLRVTKRRRAAQPIHPRPPLWVRFDRHGGDEFAVLAAHFKSRGGCPERGDHDRGQGCWAQRRDAQARALVRWLDGLYPEPGSMPPTLILADFNAYALETAMRTWRDAGFMDLIAARVRPQDRYTYNYRGESGYIDHALAGGGLSEQVQAVDIWHINADEPAYPYRRGAGIWRASDHDPVIVELRPPAE</sequence>
<keyword evidence="2" id="KW-0378">Hydrolase</keyword>
<dbReference type="GO" id="GO:0004519">
    <property type="term" value="F:endonuclease activity"/>
    <property type="evidence" value="ECO:0007669"/>
    <property type="project" value="UniProtKB-KW"/>
</dbReference>
<protein>
    <submittedName>
        <fullName evidence="2">ExeM/NucH family extracellular endonuclease</fullName>
    </submittedName>
</protein>
<keyword evidence="3" id="KW-1185">Reference proteome</keyword>
<dbReference type="Gene3D" id="3.60.10.10">
    <property type="entry name" value="Endonuclease/exonuclease/phosphatase"/>
    <property type="match status" value="1"/>
</dbReference>
<proteinExistence type="predicted"/>
<dbReference type="EMBL" id="JBAKFM010000001">
    <property type="protein sequence ID" value="MEX0468352.1"/>
    <property type="molecule type" value="Genomic_DNA"/>
</dbReference>
<organism evidence="2 3">
    <name type="scientific">Spiribacter pallidus</name>
    <dbReference type="NCBI Taxonomy" id="1987936"/>
    <lineage>
        <taxon>Bacteria</taxon>
        <taxon>Pseudomonadati</taxon>
        <taxon>Pseudomonadota</taxon>
        <taxon>Gammaproteobacteria</taxon>
        <taxon>Chromatiales</taxon>
        <taxon>Ectothiorhodospiraceae</taxon>
        <taxon>Spiribacter</taxon>
    </lineage>
</organism>
<dbReference type="InterPro" id="IPR005135">
    <property type="entry name" value="Endo/exonuclease/phosphatase"/>
</dbReference>
<comment type="caution">
    <text evidence="2">The sequence shown here is derived from an EMBL/GenBank/DDBJ whole genome shotgun (WGS) entry which is preliminary data.</text>
</comment>